<gene>
    <name evidence="1" type="ORF">I6G47_14320</name>
</gene>
<organism evidence="1 2">
    <name type="scientific">Delftia lacustris</name>
    <dbReference type="NCBI Taxonomy" id="558537"/>
    <lineage>
        <taxon>Bacteria</taxon>
        <taxon>Pseudomonadati</taxon>
        <taxon>Pseudomonadota</taxon>
        <taxon>Betaproteobacteria</taxon>
        <taxon>Burkholderiales</taxon>
        <taxon>Comamonadaceae</taxon>
        <taxon>Delftia</taxon>
    </lineage>
</organism>
<evidence type="ECO:0000313" key="2">
    <source>
        <dbReference type="Proteomes" id="UP000595064"/>
    </source>
</evidence>
<sequence>MWSPASIDQLQEYRIALCQAPDGARTHALQLATEAQTPEHTVFMTKVVPTELLLRGNLRAISKAVTLTNGQRYWVDPHGVWLTLEELDALESDDDSEVPWINGLPALFAPK</sequence>
<dbReference type="Proteomes" id="UP000595064">
    <property type="component" value="Chromosome"/>
</dbReference>
<evidence type="ECO:0000313" key="1">
    <source>
        <dbReference type="EMBL" id="QPS84160.1"/>
    </source>
</evidence>
<protein>
    <submittedName>
        <fullName evidence="1">Uncharacterized protein</fullName>
    </submittedName>
</protein>
<dbReference type="GeneID" id="94694339"/>
<dbReference type="EMBL" id="CP065748">
    <property type="protein sequence ID" value="QPS84160.1"/>
    <property type="molecule type" value="Genomic_DNA"/>
</dbReference>
<dbReference type="KEGG" id="dla:I6G47_14320"/>
<dbReference type="RefSeq" id="WP_143044711.1">
    <property type="nucleotide sequence ID" value="NZ_CP065748.1"/>
</dbReference>
<dbReference type="AlphaFoldDB" id="A0A7T2YYM6"/>
<keyword evidence="2" id="KW-1185">Reference proteome</keyword>
<proteinExistence type="predicted"/>
<reference evidence="1 2" key="1">
    <citation type="submission" date="2020-12" db="EMBL/GenBank/DDBJ databases">
        <title>FDA dAtabase for Regulatory Grade micrObial Sequences (FDA-ARGOS): Supporting development and validation of Infectious Disease Dx tests.</title>
        <authorList>
            <person name="Sproer C."/>
            <person name="Gronow S."/>
            <person name="Severitt S."/>
            <person name="Schroder I."/>
            <person name="Tallon L."/>
            <person name="Sadzewicz L."/>
            <person name="Zhao X."/>
            <person name="Boylan J."/>
            <person name="Ott S."/>
            <person name="Bowen H."/>
            <person name="Vavikolanu K."/>
            <person name="Mehta A."/>
            <person name="Aluvathingal J."/>
            <person name="Nadendla S."/>
            <person name="Lowell S."/>
            <person name="Myers T."/>
            <person name="Yan Y."/>
            <person name="Sichtig H."/>
        </authorList>
    </citation>
    <scope>NUCLEOTIDE SEQUENCE [LARGE SCALE GENOMIC DNA]</scope>
    <source>
        <strain evidence="1 2">FDAARGOS_890</strain>
    </source>
</reference>
<accession>A0A7T2YYM6</accession>
<name>A0A7T2YYM6_9BURK</name>